<dbReference type="InterPro" id="IPR015424">
    <property type="entry name" value="PyrdxlP-dep_Trfase"/>
</dbReference>
<name>A0A9W9C522_9PLEO</name>
<evidence type="ECO:0000259" key="1">
    <source>
        <dbReference type="Pfam" id="PF00266"/>
    </source>
</evidence>
<dbReference type="GO" id="GO:0008265">
    <property type="term" value="F:molybdenum cofactor sulfurtransferase activity"/>
    <property type="evidence" value="ECO:0007669"/>
    <property type="project" value="TreeGrafter"/>
</dbReference>
<evidence type="ECO:0000313" key="3">
    <source>
        <dbReference type="Proteomes" id="UP001140562"/>
    </source>
</evidence>
<dbReference type="AlphaFoldDB" id="A0A9W9C522"/>
<keyword evidence="3" id="KW-1185">Reference proteome</keyword>
<dbReference type="GO" id="GO:0043545">
    <property type="term" value="P:molybdopterin cofactor metabolic process"/>
    <property type="evidence" value="ECO:0007669"/>
    <property type="project" value="TreeGrafter"/>
</dbReference>
<proteinExistence type="predicted"/>
<dbReference type="Gene3D" id="3.90.1150.10">
    <property type="entry name" value="Aspartate Aminotransferase, domain 1"/>
    <property type="match status" value="1"/>
</dbReference>
<evidence type="ECO:0000313" key="2">
    <source>
        <dbReference type="EMBL" id="KAJ4342752.1"/>
    </source>
</evidence>
<feature type="domain" description="Aminotransferase class V" evidence="1">
    <location>
        <begin position="28"/>
        <end position="453"/>
    </location>
</feature>
<dbReference type="SUPFAM" id="SSF53383">
    <property type="entry name" value="PLP-dependent transferases"/>
    <property type="match status" value="1"/>
</dbReference>
<dbReference type="InterPro" id="IPR000192">
    <property type="entry name" value="Aminotrans_V_dom"/>
</dbReference>
<dbReference type="OrthoDB" id="10264306at2759"/>
<dbReference type="PANTHER" id="PTHR14237:SF80">
    <property type="entry name" value="MOLYBDENUM COFACTOR SULFURASE"/>
    <property type="match status" value="1"/>
</dbReference>
<dbReference type="PANTHER" id="PTHR14237">
    <property type="entry name" value="MOLYBDOPTERIN COFACTOR SULFURASE MOSC"/>
    <property type="match status" value="1"/>
</dbReference>
<sequence>MREEERLAYNRRIEVVRQAEYPMLRGITYLDHGGTTLASKSLMDSFCVQMKASILSNPHSDASRPSFSALMVEQTRQKVLRLFSADSSQWDVVFTANATAAVKLVMECFAGHEQGFDYLYHCNAHTSLVGVREQARHSRCLATTEEIEYWLGGGQLLPERELPTRPLLFAYPAQSNMNGERLPMKWAAQVRGSSQNGNTYTLLDAAALVSTTPLNLSNHTTAPDFVSMSFYKIYGFPDLGALIVRKASAHVLRRRKYFGGGTTEMIGCIGTPWVERKESSVHARLEDGTIAIRSILALSCAIDTHTNLFDGLEQVSKHTGWLAKTLHDRLAGLKHANGMPVCYVYKAPTSTYGDSRSQGATVTFNVRKSDGSWRSGFGVGALLRANEIHVRTGSLCNPAGMASALGLSANDLRAAFDSGFRCNQPGDDVRGDVPYGMIRATLGAMSTLRDVEVLVDFVEKRLAEHPHQTPRASSGIQSVKAEDSSFATLSYVEKSSKVVDQITANRTQESARPGPKRGVWQALFGCYYKRR</sequence>
<protein>
    <recommendedName>
        <fullName evidence="1">Aminotransferase class V domain-containing protein</fullName>
    </recommendedName>
</protein>
<dbReference type="EMBL" id="JAPEUV010000005">
    <property type="protein sequence ID" value="KAJ4342752.1"/>
    <property type="molecule type" value="Genomic_DNA"/>
</dbReference>
<dbReference type="Proteomes" id="UP001140562">
    <property type="component" value="Unassembled WGS sequence"/>
</dbReference>
<comment type="caution">
    <text evidence="2">The sequence shown here is derived from an EMBL/GenBank/DDBJ whole genome shotgun (WGS) entry which is preliminary data.</text>
</comment>
<dbReference type="Gene3D" id="3.40.640.10">
    <property type="entry name" value="Type I PLP-dependent aspartate aminotransferase-like (Major domain)"/>
    <property type="match status" value="1"/>
</dbReference>
<gene>
    <name evidence="2" type="ORF">N0V87_000961</name>
</gene>
<reference evidence="2" key="1">
    <citation type="submission" date="2022-10" db="EMBL/GenBank/DDBJ databases">
        <title>Tapping the CABI collections for fungal endophytes: first genome assemblies for Collariella, Neodidymelliopsis, Ascochyta clinopodiicola, Didymella pomorum, Didymosphaeria variabile, Neocosmospora piperis and Neocucurbitaria cava.</title>
        <authorList>
            <person name="Hill R."/>
        </authorList>
    </citation>
    <scope>NUCLEOTIDE SEQUENCE</scope>
    <source>
        <strain evidence="2">IMI 360193</strain>
    </source>
</reference>
<accession>A0A9W9C522</accession>
<dbReference type="InterPro" id="IPR015422">
    <property type="entry name" value="PyrdxlP-dep_Trfase_small"/>
</dbReference>
<dbReference type="Pfam" id="PF00266">
    <property type="entry name" value="Aminotran_5"/>
    <property type="match status" value="1"/>
</dbReference>
<organism evidence="2 3">
    <name type="scientific">Didymella glomerata</name>
    <dbReference type="NCBI Taxonomy" id="749621"/>
    <lineage>
        <taxon>Eukaryota</taxon>
        <taxon>Fungi</taxon>
        <taxon>Dikarya</taxon>
        <taxon>Ascomycota</taxon>
        <taxon>Pezizomycotina</taxon>
        <taxon>Dothideomycetes</taxon>
        <taxon>Pleosporomycetidae</taxon>
        <taxon>Pleosporales</taxon>
        <taxon>Pleosporineae</taxon>
        <taxon>Didymellaceae</taxon>
        <taxon>Didymella</taxon>
    </lineage>
</organism>
<dbReference type="InterPro" id="IPR015421">
    <property type="entry name" value="PyrdxlP-dep_Trfase_major"/>
</dbReference>